<evidence type="ECO:0000313" key="3">
    <source>
        <dbReference type="EMBL" id="GJT35970.1"/>
    </source>
</evidence>
<evidence type="ECO:0000256" key="1">
    <source>
        <dbReference type="SAM" id="MobiDB-lite"/>
    </source>
</evidence>
<name>A0ABQ5D9N7_9ASTR</name>
<reference evidence="3" key="1">
    <citation type="journal article" date="2022" name="Int. J. Mol. Sci.">
        <title>Draft Genome of Tanacetum Coccineum: Genomic Comparison of Closely Related Tanacetum-Family Plants.</title>
        <authorList>
            <person name="Yamashiro T."/>
            <person name="Shiraishi A."/>
            <person name="Nakayama K."/>
            <person name="Satake H."/>
        </authorList>
    </citation>
    <scope>NUCLEOTIDE SEQUENCE</scope>
</reference>
<dbReference type="Pfam" id="PF13976">
    <property type="entry name" value="gag_pre-integrs"/>
    <property type="match status" value="1"/>
</dbReference>
<dbReference type="Proteomes" id="UP001151760">
    <property type="component" value="Unassembled WGS sequence"/>
</dbReference>
<dbReference type="EMBL" id="BQNB010015096">
    <property type="protein sequence ID" value="GJT35970.1"/>
    <property type="molecule type" value="Genomic_DNA"/>
</dbReference>
<accession>A0ABQ5D9N7</accession>
<feature type="compositionally biased region" description="Basic and acidic residues" evidence="1">
    <location>
        <begin position="304"/>
        <end position="321"/>
    </location>
</feature>
<dbReference type="InterPro" id="IPR025724">
    <property type="entry name" value="GAG-pre-integrase_dom"/>
</dbReference>
<feature type="domain" description="GAG-pre-integrase" evidence="2">
    <location>
        <begin position="523"/>
        <end position="575"/>
    </location>
</feature>
<keyword evidence="4" id="KW-1185">Reference proteome</keyword>
<gene>
    <name evidence="3" type="ORF">Tco_0926389</name>
</gene>
<evidence type="ECO:0000313" key="4">
    <source>
        <dbReference type="Proteomes" id="UP001151760"/>
    </source>
</evidence>
<proteinExistence type="predicted"/>
<evidence type="ECO:0000259" key="2">
    <source>
        <dbReference type="Pfam" id="PF13976"/>
    </source>
</evidence>
<feature type="region of interest" description="Disordered" evidence="1">
    <location>
        <begin position="246"/>
        <end position="322"/>
    </location>
</feature>
<organism evidence="3 4">
    <name type="scientific">Tanacetum coccineum</name>
    <dbReference type="NCBI Taxonomy" id="301880"/>
    <lineage>
        <taxon>Eukaryota</taxon>
        <taxon>Viridiplantae</taxon>
        <taxon>Streptophyta</taxon>
        <taxon>Embryophyta</taxon>
        <taxon>Tracheophyta</taxon>
        <taxon>Spermatophyta</taxon>
        <taxon>Magnoliopsida</taxon>
        <taxon>eudicotyledons</taxon>
        <taxon>Gunneridae</taxon>
        <taxon>Pentapetalae</taxon>
        <taxon>asterids</taxon>
        <taxon>campanulids</taxon>
        <taxon>Asterales</taxon>
        <taxon>Asteraceae</taxon>
        <taxon>Asteroideae</taxon>
        <taxon>Anthemideae</taxon>
        <taxon>Anthemidinae</taxon>
        <taxon>Tanacetum</taxon>
    </lineage>
</organism>
<reference evidence="3" key="2">
    <citation type="submission" date="2022-01" db="EMBL/GenBank/DDBJ databases">
        <authorList>
            <person name="Yamashiro T."/>
            <person name="Shiraishi A."/>
            <person name="Satake H."/>
            <person name="Nakayama K."/>
        </authorList>
    </citation>
    <scope>NUCLEOTIDE SEQUENCE</scope>
</reference>
<comment type="caution">
    <text evidence="3">The sequence shown here is derived from an EMBL/GenBank/DDBJ whole genome shotgun (WGS) entry which is preliminary data.</text>
</comment>
<protein>
    <submittedName>
        <fullName evidence="3">Monodehydroascorbate reductase</fullName>
    </submittedName>
</protein>
<sequence>MMVSIPMTFPLANSTEYLVSTVDRMMPLKELNSMKDDHVSMIKHFSRLEVEHFNLQLKYQDLKERFGNKNQDIFGWIRHLIQCLSSATNEQIQSRGNTIRELKEKISRLTMKNSDADLIFDPKALVSQNKDLTAKLNALHDLNERFRAKNAKVKHHYKELPTQGKIGLCLYDVKTPKVFAFEKYAIDVELIPPRQRSNRNVHHGYLNSLKDTLDTLREIVEEARTNANASTTLLRKKRVTFVEPCETSTHNTPAQVEHQKINSTNAPGIPSTRVKGASAASRSKPKSNTKKDRTLPAKSALKQVEAHSRMNKSNEKQKNHVDSSISYKRTVINLNSNTSCKTCNKCLISVNHDQCVVRSEMFVKQSPATKVWRVKQVKQVWKATGKFFTTIGHQWRPTGRLLPLGDQWPLTRNTPPKVLPTKQWKPTGRLLPLGRQCPLVRSTALKSDCMPADPQETIAPVVQIVLWYLDSGCSKHMVKKFIGTVRFRNDHFGAIMSYRDYVIRDRIFEVAIRKAHAFIQRLSCSKNKSWLWHRRLNHLNFGTLNDLARKDLVRGLPRLKFEKDHLCSACQLGKSRKATHKPKMINTIMEVLHTLHMDLCGPLRVLVTCSSTSCLPSEKAPLRVKEGTSGVVMDTCFQGHSEEVHSGSDQFLGDIVSKLVIKEATSTSISLYKADTSGCLMLCPKPMMRSQLSIMALNTITFPLFVTTKSAIALAATMSSTTENDSNSFFAAWHEEYEAEDIKPATTAYIAWTTTTSRFEPSASSIPEDVFLHEESDFTALDMVSDDEDIGSRHIPRVDLKHVWFKPLSKDERPATPEPAWSIPSSSLSVPTHNRASAIASNYLTPEHLEGPAYEVVKAFHPEVIHLQYQMEECHKLLTNQVDDRLLRYNVSRPLPLGGPPGHVTIQTEFFLNRDLDYLRFGSKGNKIALSITKMKASYYPNVGLEQMVPDQMWIEAECMYEISATYGISHWWFRRQKFYIDRHSAEINRRAIVRTHMRILSVVSIEVFSIYGYDYMKQIILRRADNQEYTISKNDFKDLYPSDFEDLYLLNLQGHLNHLPPRDRKILSSAEATGIKFMHDYKILDSPRAVLFRDKYGMQMLMRFNEIHKFSDGTLQQINEALDYRVKEYKVNKKNPALNTRFWTTNDVIKCKQFMFAIQKRLKLRRIFRNLESFIGGRIHEGDYRLLRRTE</sequence>